<evidence type="ECO:0000313" key="3">
    <source>
        <dbReference type="Proteomes" id="UP001221898"/>
    </source>
</evidence>
<dbReference type="Proteomes" id="UP001221898">
    <property type="component" value="Unassembled WGS sequence"/>
</dbReference>
<evidence type="ECO:0000313" key="2">
    <source>
        <dbReference type="EMBL" id="KAJ8388155.1"/>
    </source>
</evidence>
<comment type="caution">
    <text evidence="2">The sequence shown here is derived from an EMBL/GenBank/DDBJ whole genome shotgun (WGS) entry which is preliminary data.</text>
</comment>
<reference evidence="2" key="1">
    <citation type="journal article" date="2023" name="Science">
        <title>Genome structures resolve the early diversification of teleost fishes.</title>
        <authorList>
            <person name="Parey E."/>
            <person name="Louis A."/>
            <person name="Montfort J."/>
            <person name="Bouchez O."/>
            <person name="Roques C."/>
            <person name="Iampietro C."/>
            <person name="Lluch J."/>
            <person name="Castinel A."/>
            <person name="Donnadieu C."/>
            <person name="Desvignes T."/>
            <person name="Floi Bucao C."/>
            <person name="Jouanno E."/>
            <person name="Wen M."/>
            <person name="Mejri S."/>
            <person name="Dirks R."/>
            <person name="Jansen H."/>
            <person name="Henkel C."/>
            <person name="Chen W.J."/>
            <person name="Zahm M."/>
            <person name="Cabau C."/>
            <person name="Klopp C."/>
            <person name="Thompson A.W."/>
            <person name="Robinson-Rechavi M."/>
            <person name="Braasch I."/>
            <person name="Lecointre G."/>
            <person name="Bobe J."/>
            <person name="Postlethwait J.H."/>
            <person name="Berthelot C."/>
            <person name="Roest Crollius H."/>
            <person name="Guiguen Y."/>
        </authorList>
    </citation>
    <scope>NUCLEOTIDE SEQUENCE</scope>
    <source>
        <strain evidence="2">NC1722</strain>
    </source>
</reference>
<proteinExistence type="predicted"/>
<keyword evidence="3" id="KW-1185">Reference proteome</keyword>
<feature type="compositionally biased region" description="Low complexity" evidence="1">
    <location>
        <begin position="42"/>
        <end position="54"/>
    </location>
</feature>
<dbReference type="EMBL" id="JAINUG010000200">
    <property type="protein sequence ID" value="KAJ8388155.1"/>
    <property type="molecule type" value="Genomic_DNA"/>
</dbReference>
<accession>A0AAD7W9A2</accession>
<dbReference type="AlphaFoldDB" id="A0AAD7W9A2"/>
<feature type="compositionally biased region" description="Basic residues" evidence="1">
    <location>
        <begin position="82"/>
        <end position="94"/>
    </location>
</feature>
<feature type="compositionally biased region" description="Polar residues" evidence="1">
    <location>
        <begin position="66"/>
        <end position="77"/>
    </location>
</feature>
<protein>
    <submittedName>
        <fullName evidence="2">Uncharacterized protein</fullName>
    </submittedName>
</protein>
<organism evidence="2 3">
    <name type="scientific">Aldrovandia affinis</name>
    <dbReference type="NCBI Taxonomy" id="143900"/>
    <lineage>
        <taxon>Eukaryota</taxon>
        <taxon>Metazoa</taxon>
        <taxon>Chordata</taxon>
        <taxon>Craniata</taxon>
        <taxon>Vertebrata</taxon>
        <taxon>Euteleostomi</taxon>
        <taxon>Actinopterygii</taxon>
        <taxon>Neopterygii</taxon>
        <taxon>Teleostei</taxon>
        <taxon>Notacanthiformes</taxon>
        <taxon>Halosauridae</taxon>
        <taxon>Aldrovandia</taxon>
    </lineage>
</organism>
<feature type="region of interest" description="Disordered" evidence="1">
    <location>
        <begin position="1"/>
        <end position="109"/>
    </location>
</feature>
<feature type="compositionally biased region" description="Acidic residues" evidence="1">
    <location>
        <begin position="99"/>
        <end position="109"/>
    </location>
</feature>
<gene>
    <name evidence="2" type="ORF">AAFF_G00146460</name>
</gene>
<name>A0AAD7W9A2_9TELE</name>
<sequence>MRALRGWPLHRWGEAPLPEGSRWATGVVSNTGSFTAPPWTTARPSAALGAAASHSGRETGPPSATPRINNPQASAESAQHRVPARRISTRPRRKCLADFAEEETERENE</sequence>
<evidence type="ECO:0000256" key="1">
    <source>
        <dbReference type="SAM" id="MobiDB-lite"/>
    </source>
</evidence>